<dbReference type="GO" id="GO:0047820">
    <property type="term" value="F:D-glutamate cyclase activity"/>
    <property type="evidence" value="ECO:0007669"/>
    <property type="project" value="TreeGrafter"/>
</dbReference>
<dbReference type="Proteomes" id="UP000031516">
    <property type="component" value="Unassembled WGS sequence"/>
</dbReference>
<sequence>MTTPKTIRLQCRDQILTSHTSGLAPAYLQANLLILPAAYAEDFSRLCRRNPVPCPLLAVTDGTPKKLNNGILVDSSSEQGFDIRTDFPRYHIYNKGKLQTKSNDCVEEWKDGHVGFLIGCSYSFESALVNAGVPPKNLLLGRNVSMFKTNKLMDPAGIFVNCPYVVSMRPYRKEFIPKVREVTAKYDLTHGEPIDWGFDGAARLGIENVAAPDYGDPIELEDGEVPVFWGCGVTPQLAVEMVGHLIEGQVISHAPGSMLVLDVTYDELREYANNSIV</sequence>
<evidence type="ECO:0000256" key="1">
    <source>
        <dbReference type="ARBA" id="ARBA00007896"/>
    </source>
</evidence>
<dbReference type="Pfam" id="PF07286">
    <property type="entry name" value="D-Glu_cyclase"/>
    <property type="match status" value="1"/>
</dbReference>
<reference evidence="3 4" key="1">
    <citation type="submission" date="2014-03" db="EMBL/GenBank/DDBJ databases">
        <title>The genome of Kluyveromyces dobzhanskii.</title>
        <authorList>
            <person name="Nystedt B."/>
            <person name="Astrom S."/>
        </authorList>
    </citation>
    <scope>NUCLEOTIDE SEQUENCE [LARGE SCALE GENOMIC DNA]</scope>
    <source>
        <strain evidence="3 4">CBS 2104</strain>
    </source>
</reference>
<evidence type="ECO:0000256" key="2">
    <source>
        <dbReference type="ARBA" id="ARBA00023239"/>
    </source>
</evidence>
<dbReference type="SUPFAM" id="SSF160920">
    <property type="entry name" value="PSTPO5379-like"/>
    <property type="match status" value="1"/>
</dbReference>
<proteinExistence type="inferred from homology"/>
<dbReference type="GO" id="GO:0006536">
    <property type="term" value="P:glutamate metabolic process"/>
    <property type="evidence" value="ECO:0007669"/>
    <property type="project" value="TreeGrafter"/>
</dbReference>
<gene>
    <name evidence="3" type="ORF">KLDO_g1695</name>
</gene>
<evidence type="ECO:0000313" key="4">
    <source>
        <dbReference type="Proteomes" id="UP000031516"/>
    </source>
</evidence>
<dbReference type="EMBL" id="CCBQ010000022">
    <property type="protein sequence ID" value="CDO93397.1"/>
    <property type="molecule type" value="Genomic_DNA"/>
</dbReference>
<dbReference type="OrthoDB" id="10262538at2759"/>
<dbReference type="PANTHER" id="PTHR32022:SF10">
    <property type="entry name" value="D-GLUTAMATE CYCLASE, MITOCHONDRIAL"/>
    <property type="match status" value="1"/>
</dbReference>
<dbReference type="Gene3D" id="3.40.1640.10">
    <property type="entry name" value="PSTPO5379-like"/>
    <property type="match status" value="1"/>
</dbReference>
<dbReference type="PIRSF" id="PIRSF029755">
    <property type="entry name" value="UCP029755"/>
    <property type="match status" value="1"/>
</dbReference>
<accession>A0A0A8L5B8</accession>
<keyword evidence="4" id="KW-1185">Reference proteome</keyword>
<dbReference type="Gene3D" id="3.30.2040.10">
    <property type="entry name" value="PSTPO5379-like domain"/>
    <property type="match status" value="1"/>
</dbReference>
<comment type="caution">
    <text evidence="3">The sequence shown here is derived from an EMBL/GenBank/DDBJ whole genome shotgun (WGS) entry which is preliminary data.</text>
</comment>
<dbReference type="InterPro" id="IPR038021">
    <property type="entry name" value="Putative_hydro-lyase"/>
</dbReference>
<organism evidence="3 4">
    <name type="scientific">Kluyveromyces dobzhanskii CBS 2104</name>
    <dbReference type="NCBI Taxonomy" id="1427455"/>
    <lineage>
        <taxon>Eukaryota</taxon>
        <taxon>Fungi</taxon>
        <taxon>Dikarya</taxon>
        <taxon>Ascomycota</taxon>
        <taxon>Saccharomycotina</taxon>
        <taxon>Saccharomycetes</taxon>
        <taxon>Saccharomycetales</taxon>
        <taxon>Saccharomycetaceae</taxon>
        <taxon>Kluyveromyces</taxon>
    </lineage>
</organism>
<dbReference type="InterPro" id="IPR009906">
    <property type="entry name" value="D-Glu_cyclase"/>
</dbReference>
<protein>
    <submittedName>
        <fullName evidence="3">WGS project CCBQ000000000 data, contig 00009</fullName>
    </submittedName>
</protein>
<dbReference type="PANTHER" id="PTHR32022">
    <property type="entry name" value="D-GLUTAMATE CYCLASE, MITOCHONDRIAL"/>
    <property type="match status" value="1"/>
</dbReference>
<dbReference type="InterPro" id="IPR016938">
    <property type="entry name" value="UPF0317"/>
</dbReference>
<evidence type="ECO:0000313" key="3">
    <source>
        <dbReference type="EMBL" id="CDO93397.1"/>
    </source>
</evidence>
<dbReference type="AlphaFoldDB" id="A0A0A8L5B8"/>
<comment type="similarity">
    <text evidence="1">Belongs to the D-glutamate cyclase family.</text>
</comment>
<dbReference type="FunFam" id="3.30.2040.10:FF:000001">
    <property type="entry name" value="D-glutamate cyclase, mitochondrial"/>
    <property type="match status" value="1"/>
</dbReference>
<keyword evidence="2" id="KW-0456">Lyase</keyword>
<name>A0A0A8L5B8_9SACH</name>